<keyword evidence="3" id="KW-1185">Reference proteome</keyword>
<dbReference type="Proteomes" id="UP001248581">
    <property type="component" value="Chromosome"/>
</dbReference>
<dbReference type="PANTHER" id="PTHR48100:SF1">
    <property type="entry name" value="HISTIDINE PHOSPHATASE FAMILY PROTEIN-RELATED"/>
    <property type="match status" value="1"/>
</dbReference>
<feature type="chain" id="PRO_5046290615" evidence="1">
    <location>
        <begin position="26"/>
        <end position="176"/>
    </location>
</feature>
<evidence type="ECO:0000256" key="1">
    <source>
        <dbReference type="SAM" id="SignalP"/>
    </source>
</evidence>
<dbReference type="Gene3D" id="3.40.50.1240">
    <property type="entry name" value="Phosphoglycerate mutase-like"/>
    <property type="match status" value="1"/>
</dbReference>
<protein>
    <submittedName>
        <fullName evidence="2">Phosphoglycerate mutase family protein</fullName>
        <ecNumber evidence="2">5.4.-.-</ecNumber>
    </submittedName>
</protein>
<dbReference type="GO" id="GO:0016853">
    <property type="term" value="F:isomerase activity"/>
    <property type="evidence" value="ECO:0007669"/>
    <property type="project" value="UniProtKB-KW"/>
</dbReference>
<dbReference type="SUPFAM" id="SSF53254">
    <property type="entry name" value="Phosphoglycerate mutase-like"/>
    <property type="match status" value="1"/>
</dbReference>
<accession>A0ABY9TJM5</accession>
<reference evidence="3" key="1">
    <citation type="submission" date="2023-09" db="EMBL/GenBank/DDBJ databases">
        <authorList>
            <person name="Li S."/>
            <person name="Li X."/>
            <person name="Zhang C."/>
            <person name="Zhao Z."/>
        </authorList>
    </citation>
    <scope>NUCLEOTIDE SEQUENCE [LARGE SCALE GENOMIC DNA]</scope>
    <source>
        <strain evidence="3">SQ345</strain>
    </source>
</reference>
<dbReference type="RefSeq" id="WP_348388172.1">
    <property type="nucleotide sequence ID" value="NZ_CP134146.1"/>
</dbReference>
<dbReference type="Pfam" id="PF00300">
    <property type="entry name" value="His_Phos_1"/>
    <property type="match status" value="1"/>
</dbReference>
<gene>
    <name evidence="2" type="ORF">RI845_02450</name>
</gene>
<organism evidence="2 3">
    <name type="scientific">Thalassotalea nanhaiensis</name>
    <dbReference type="NCBI Taxonomy" id="3065648"/>
    <lineage>
        <taxon>Bacteria</taxon>
        <taxon>Pseudomonadati</taxon>
        <taxon>Pseudomonadota</taxon>
        <taxon>Gammaproteobacteria</taxon>
        <taxon>Alteromonadales</taxon>
        <taxon>Colwelliaceae</taxon>
        <taxon>Thalassotalea</taxon>
    </lineage>
</organism>
<evidence type="ECO:0000313" key="3">
    <source>
        <dbReference type="Proteomes" id="UP001248581"/>
    </source>
</evidence>
<dbReference type="SMART" id="SM00855">
    <property type="entry name" value="PGAM"/>
    <property type="match status" value="1"/>
</dbReference>
<dbReference type="CDD" id="cd07067">
    <property type="entry name" value="HP_PGM_like"/>
    <property type="match status" value="1"/>
</dbReference>
<name>A0ABY9TJM5_9GAMM</name>
<keyword evidence="2" id="KW-0413">Isomerase</keyword>
<proteinExistence type="predicted"/>
<keyword evidence="1" id="KW-0732">Signal</keyword>
<dbReference type="InterPro" id="IPR013078">
    <property type="entry name" value="His_Pase_superF_clade-1"/>
</dbReference>
<dbReference type="InterPro" id="IPR029033">
    <property type="entry name" value="His_PPase_superfam"/>
</dbReference>
<evidence type="ECO:0000313" key="2">
    <source>
        <dbReference type="EMBL" id="WNC69023.1"/>
    </source>
</evidence>
<sequence length="176" mass="19517">MLNKIFSLGLIVFSLSLHSASASNAETAITEKSFTIYLVRHAEKQLNIKDPELTTCGHERAAAVANQLKLVNLDKLYSTNFKRTMQTAQPVAINKSLDITNYNPKELQLLATKLKHNHENAMVVGHSNTTAVLAGLLANQPLGSFDESIYNRIYQVVIFKDAVQLNILQQSFVCSD</sequence>
<feature type="signal peptide" evidence="1">
    <location>
        <begin position="1"/>
        <end position="25"/>
    </location>
</feature>
<dbReference type="EC" id="5.4.-.-" evidence="2"/>
<dbReference type="EMBL" id="CP134146">
    <property type="protein sequence ID" value="WNC69023.1"/>
    <property type="molecule type" value="Genomic_DNA"/>
</dbReference>
<dbReference type="InterPro" id="IPR050275">
    <property type="entry name" value="PGM_Phosphatase"/>
</dbReference>
<dbReference type="PANTHER" id="PTHR48100">
    <property type="entry name" value="BROAD-SPECIFICITY PHOSPHATASE YOR283W-RELATED"/>
    <property type="match status" value="1"/>
</dbReference>